<dbReference type="PANTHER" id="PTHR35127:SF1">
    <property type="entry name" value="GENOME ASSEMBLY, CHROMOSOME: A10"/>
    <property type="match status" value="1"/>
</dbReference>
<dbReference type="STRING" id="4155.A0A022PYX9"/>
<reference evidence="2 3" key="1">
    <citation type="journal article" date="2013" name="Proc. Natl. Acad. Sci. U.S.A.">
        <title>Fine-scale variation in meiotic recombination in Mimulus inferred from population shotgun sequencing.</title>
        <authorList>
            <person name="Hellsten U."/>
            <person name="Wright K.M."/>
            <person name="Jenkins J."/>
            <person name="Shu S."/>
            <person name="Yuan Y."/>
            <person name="Wessler S.R."/>
            <person name="Schmutz J."/>
            <person name="Willis J.H."/>
            <person name="Rokhsar D.S."/>
        </authorList>
    </citation>
    <scope>NUCLEOTIDE SEQUENCE [LARGE SCALE GENOMIC DNA]</scope>
    <source>
        <strain evidence="3">cv. DUN x IM62</strain>
    </source>
</reference>
<evidence type="ECO:0000313" key="2">
    <source>
        <dbReference type="EMBL" id="EYU20093.1"/>
    </source>
</evidence>
<dbReference type="EMBL" id="KI632289">
    <property type="protein sequence ID" value="EYU20093.1"/>
    <property type="molecule type" value="Genomic_DNA"/>
</dbReference>
<dbReference type="Proteomes" id="UP000030748">
    <property type="component" value="Unassembled WGS sequence"/>
</dbReference>
<dbReference type="OrthoDB" id="2013011at2759"/>
<proteinExistence type="predicted"/>
<dbReference type="KEGG" id="egt:105977981"/>
<dbReference type="InterPro" id="IPR056706">
    <property type="entry name" value="DUF7804"/>
</dbReference>
<accession>A0A022PYX9</accession>
<name>A0A022PYX9_ERYGU</name>
<dbReference type="eggNOG" id="ENOG502S2AK">
    <property type="taxonomic scope" value="Eukaryota"/>
</dbReference>
<dbReference type="PhylomeDB" id="A0A022PYX9"/>
<protein>
    <recommendedName>
        <fullName evidence="1">DUF7804 domain-containing protein</fullName>
    </recommendedName>
</protein>
<evidence type="ECO:0000313" key="3">
    <source>
        <dbReference type="Proteomes" id="UP000030748"/>
    </source>
</evidence>
<feature type="domain" description="DUF7804" evidence="1">
    <location>
        <begin position="83"/>
        <end position="161"/>
    </location>
</feature>
<dbReference type="Pfam" id="PF25089">
    <property type="entry name" value="DUF7804"/>
    <property type="match status" value="1"/>
</dbReference>
<keyword evidence="3" id="KW-1185">Reference proteome</keyword>
<dbReference type="AlphaFoldDB" id="A0A022PYX9"/>
<dbReference type="PANTHER" id="PTHR35127">
    <property type="entry name" value="OS03G0736900 PROTEIN"/>
    <property type="match status" value="1"/>
</dbReference>
<gene>
    <name evidence="2" type="ORF">MIMGU_mgv1a020048mg</name>
</gene>
<dbReference type="OMA" id="ECGPACY"/>
<organism evidence="2 3">
    <name type="scientific">Erythranthe guttata</name>
    <name type="common">Yellow monkey flower</name>
    <name type="synonym">Mimulus guttatus</name>
    <dbReference type="NCBI Taxonomy" id="4155"/>
    <lineage>
        <taxon>Eukaryota</taxon>
        <taxon>Viridiplantae</taxon>
        <taxon>Streptophyta</taxon>
        <taxon>Embryophyta</taxon>
        <taxon>Tracheophyta</taxon>
        <taxon>Spermatophyta</taxon>
        <taxon>Magnoliopsida</taxon>
        <taxon>eudicotyledons</taxon>
        <taxon>Gunneridae</taxon>
        <taxon>Pentapetalae</taxon>
        <taxon>asterids</taxon>
        <taxon>lamiids</taxon>
        <taxon>Lamiales</taxon>
        <taxon>Phrymaceae</taxon>
        <taxon>Erythranthe</taxon>
    </lineage>
</organism>
<evidence type="ECO:0000259" key="1">
    <source>
        <dbReference type="Pfam" id="PF25089"/>
    </source>
</evidence>
<sequence length="229" mass="25314">MASIGIHSVAKLLHPSFPSSTHNSNQIIFSPNQFLPISKNTNKIPKRLLSTPINSSNSAVLSPHPDELSMAADSETLKKDGASSQKIDSWVQDSVTDIVKNLKQAPLLVQIYSQNDVVTIQTEKAIEDKWPHVRNEWRSGESKSPDGLIFVEELGQENVDEESGEGVTRAWGIVVQGKESECGPACYLLKTSKVCGGMGLGFCTHFCLMRVNNFRDTALEQFRDSWLLQ</sequence>